<evidence type="ECO:0000256" key="2">
    <source>
        <dbReference type="SAM" id="MobiDB-lite"/>
    </source>
</evidence>
<keyword evidence="3" id="KW-1133">Transmembrane helix</keyword>
<evidence type="ECO:0000256" key="1">
    <source>
        <dbReference type="SAM" id="Coils"/>
    </source>
</evidence>
<feature type="transmembrane region" description="Helical" evidence="3">
    <location>
        <begin position="283"/>
        <end position="309"/>
    </location>
</feature>
<feature type="compositionally biased region" description="Polar residues" evidence="2">
    <location>
        <begin position="761"/>
        <end position="772"/>
    </location>
</feature>
<accession>A0ABU1GD65</accession>
<feature type="coiled-coil region" evidence="1">
    <location>
        <begin position="395"/>
        <end position="429"/>
    </location>
</feature>
<dbReference type="RefSeq" id="WP_230447149.1">
    <property type="nucleotide sequence ID" value="NZ_JARWAI010000007.1"/>
</dbReference>
<feature type="transmembrane region" description="Helical" evidence="3">
    <location>
        <begin position="20"/>
        <end position="40"/>
    </location>
</feature>
<keyword evidence="1" id="KW-0175">Coiled coil</keyword>
<dbReference type="Gene3D" id="1.10.287.1490">
    <property type="match status" value="1"/>
</dbReference>
<sequence length="788" mass="83650">MTMSSCSPPSSARQRGMGLVETMLLTVVVGGALSAGALWLQVDVASDRKREQANVLDHADRALVGFATANYRLPCPDTNGDGHENCGGSASKGSLPWRDLGIEDPELRARIRQLAYMVDRQGSDLTHADNYFTPSKLGTAELRSVDTSGLVGSAGNNNDVRDTPANIATTDLCVAIGQSAINAGVQAGGSPVAYAIAHPGHRDMDGNGLLFDGDNADNNQPVMVAPGAGGSERYDDKVIARGHANLSDALNCGSLVLSVEAVSLAVTAVDEVHAQFPAIRESAIIAAVNASVGMAMTTINTIVVTIQLVNAVIEITAAGTALAAAIGTCVVLVGCAEIPHAVAWTVAAGVAVGASAAGIAGNVAAYALQAAAFGTTLSVAVRAGVDTNDLGTEDLDTDEFDTDQIQEALEEAEEKAVQSLEDARDERDDAWEARDNACQGGTANNNNLDSAMRDIAEEMEDEIGDDSLFALIEAVKREAKDHLEAQLALEQAIEAYDNAERNDDFDGDDESGAPEALSDAREEVEAAIDAEIDKLDDQIANTQDDDFKERLENQKAELERLKSGGSSIDRQVEEIDASIASIENEISALETQRNALDEGTSEREALNNRIDELNNTLSELRGQRNSIKPNQAQLQADIDSAENEERQAQNDFEAAASQAVLGAFGTRCTTNDDGDESCDVFNKIPEMQNAIYGEITVLGRRGGYYRPAPDGSDSDDGPFSRFEACYVADIKYQETLTVVEEQENVLQIARDNQHDLDNPSFDGSGSSPSLWNDTDAIMEETDRKGGSR</sequence>
<evidence type="ECO:0000256" key="3">
    <source>
        <dbReference type="SAM" id="Phobius"/>
    </source>
</evidence>
<organism evidence="4 5">
    <name type="scientific">Vreelandella gomseomensis</name>
    <dbReference type="NCBI Taxonomy" id="370766"/>
    <lineage>
        <taxon>Bacteria</taxon>
        <taxon>Pseudomonadati</taxon>
        <taxon>Pseudomonadota</taxon>
        <taxon>Gammaproteobacteria</taxon>
        <taxon>Oceanospirillales</taxon>
        <taxon>Halomonadaceae</taxon>
        <taxon>Vreelandella</taxon>
    </lineage>
</organism>
<dbReference type="Proteomes" id="UP001269267">
    <property type="component" value="Unassembled WGS sequence"/>
</dbReference>
<keyword evidence="3" id="KW-0472">Membrane</keyword>
<evidence type="ECO:0000313" key="5">
    <source>
        <dbReference type="Proteomes" id="UP001269267"/>
    </source>
</evidence>
<feature type="region of interest" description="Disordered" evidence="2">
    <location>
        <begin position="500"/>
        <end position="522"/>
    </location>
</feature>
<keyword evidence="3" id="KW-0812">Transmembrane</keyword>
<feature type="region of interest" description="Disordered" evidence="2">
    <location>
        <begin position="750"/>
        <end position="788"/>
    </location>
</feature>
<name>A0ABU1GD65_9GAMM</name>
<proteinExistence type="predicted"/>
<dbReference type="EMBL" id="JARWAI010000007">
    <property type="protein sequence ID" value="MDR5875437.1"/>
    <property type="molecule type" value="Genomic_DNA"/>
</dbReference>
<evidence type="ECO:0000313" key="4">
    <source>
        <dbReference type="EMBL" id="MDR5875437.1"/>
    </source>
</evidence>
<feature type="transmembrane region" description="Helical" evidence="3">
    <location>
        <begin position="315"/>
        <end position="335"/>
    </location>
</feature>
<keyword evidence="5" id="KW-1185">Reference proteome</keyword>
<protein>
    <submittedName>
        <fullName evidence="4">Uncharacterized protein</fullName>
    </submittedName>
</protein>
<comment type="caution">
    <text evidence="4">The sequence shown here is derived from an EMBL/GenBank/DDBJ whole genome shotgun (WGS) entry which is preliminary data.</text>
</comment>
<gene>
    <name evidence="4" type="ORF">QC815_10935</name>
</gene>
<reference evidence="4 5" key="1">
    <citation type="submission" date="2023-04" db="EMBL/GenBank/DDBJ databases">
        <title>A long-awaited taxogenomic arrangement of the family Halomonadaceae.</title>
        <authorList>
            <person name="De La Haba R."/>
            <person name="Chuvochina M."/>
            <person name="Wittouck S."/>
            <person name="Arahal D.R."/>
            <person name="Sanchez-Porro C."/>
            <person name="Hugenholtz P."/>
            <person name="Ventosa A."/>
        </authorList>
    </citation>
    <scope>NUCLEOTIDE SEQUENCE [LARGE SCALE GENOMIC DNA]</scope>
    <source>
        <strain evidence="4 5">DSM 18042</strain>
    </source>
</reference>
<feature type="transmembrane region" description="Helical" evidence="3">
    <location>
        <begin position="342"/>
        <end position="368"/>
    </location>
</feature>